<organism evidence="3 4">
    <name type="scientific">Aestuariivirga litoralis</name>
    <dbReference type="NCBI Taxonomy" id="2650924"/>
    <lineage>
        <taxon>Bacteria</taxon>
        <taxon>Pseudomonadati</taxon>
        <taxon>Pseudomonadota</taxon>
        <taxon>Alphaproteobacteria</taxon>
        <taxon>Hyphomicrobiales</taxon>
        <taxon>Aestuariivirgaceae</taxon>
        <taxon>Aestuariivirga</taxon>
    </lineage>
</organism>
<feature type="transmembrane region" description="Helical" evidence="2">
    <location>
        <begin position="9"/>
        <end position="31"/>
    </location>
</feature>
<name>A0A2W2AUP1_9HYPH</name>
<protein>
    <submittedName>
        <fullName evidence="3">Uncharacterized protein</fullName>
    </submittedName>
</protein>
<gene>
    <name evidence="3" type="ORF">DK847_14190</name>
</gene>
<reference evidence="4" key="1">
    <citation type="submission" date="2018-06" db="EMBL/GenBank/DDBJ databases">
        <title>Aestuariibacter litoralis strain KCTC 52945T.</title>
        <authorList>
            <person name="Li X."/>
            <person name="Salam N."/>
            <person name="Li J.-L."/>
            <person name="Chen Y.-M."/>
            <person name="Yang Z.-W."/>
            <person name="Zhang L.-Y."/>
            <person name="Han M.-X."/>
            <person name="Xiao M."/>
            <person name="Li W.-J."/>
        </authorList>
    </citation>
    <scope>NUCLEOTIDE SEQUENCE [LARGE SCALE GENOMIC DNA]</scope>
    <source>
        <strain evidence="4">KCTC 52945</strain>
    </source>
</reference>
<accession>A0A2W2AUP1</accession>
<keyword evidence="2" id="KW-0812">Transmembrane</keyword>
<evidence type="ECO:0000313" key="4">
    <source>
        <dbReference type="Proteomes" id="UP000248795"/>
    </source>
</evidence>
<comment type="caution">
    <text evidence="3">The sequence shown here is derived from an EMBL/GenBank/DDBJ whole genome shotgun (WGS) entry which is preliminary data.</text>
</comment>
<feature type="transmembrane region" description="Helical" evidence="2">
    <location>
        <begin position="47"/>
        <end position="72"/>
    </location>
</feature>
<evidence type="ECO:0000256" key="1">
    <source>
        <dbReference type="SAM" id="MobiDB-lite"/>
    </source>
</evidence>
<keyword evidence="2" id="KW-1133">Transmembrane helix</keyword>
<dbReference type="Proteomes" id="UP000248795">
    <property type="component" value="Unassembled WGS sequence"/>
</dbReference>
<sequence length="102" mass="11173">MNMPPLIRFLLKWSVIGMAAGWLFVGLLLYADLGGVRSLLGRAESPLLWVFVFGFSFGISFAQVTVLAAVLLRDDFGGRGSGNDRLERWRAGGSAQLRPDDD</sequence>
<feature type="compositionally biased region" description="Basic and acidic residues" evidence="1">
    <location>
        <begin position="76"/>
        <end position="90"/>
    </location>
</feature>
<evidence type="ECO:0000313" key="3">
    <source>
        <dbReference type="EMBL" id="PZF76330.1"/>
    </source>
</evidence>
<evidence type="ECO:0000256" key="2">
    <source>
        <dbReference type="SAM" id="Phobius"/>
    </source>
</evidence>
<proteinExistence type="predicted"/>
<dbReference type="AlphaFoldDB" id="A0A2W2AUP1"/>
<feature type="region of interest" description="Disordered" evidence="1">
    <location>
        <begin position="76"/>
        <end position="102"/>
    </location>
</feature>
<dbReference type="RefSeq" id="WP_111199167.1">
    <property type="nucleotide sequence ID" value="NZ_QKVK01000006.1"/>
</dbReference>
<keyword evidence="2" id="KW-0472">Membrane</keyword>
<keyword evidence="4" id="KW-1185">Reference proteome</keyword>
<dbReference type="EMBL" id="QKVK01000006">
    <property type="protein sequence ID" value="PZF76330.1"/>
    <property type="molecule type" value="Genomic_DNA"/>
</dbReference>